<dbReference type="EMBL" id="MU277245">
    <property type="protein sequence ID" value="KAI0057590.1"/>
    <property type="molecule type" value="Genomic_DNA"/>
</dbReference>
<keyword evidence="2" id="KW-1185">Reference proteome</keyword>
<organism evidence="1 2">
    <name type="scientific">Artomyces pyxidatus</name>
    <dbReference type="NCBI Taxonomy" id="48021"/>
    <lineage>
        <taxon>Eukaryota</taxon>
        <taxon>Fungi</taxon>
        <taxon>Dikarya</taxon>
        <taxon>Basidiomycota</taxon>
        <taxon>Agaricomycotina</taxon>
        <taxon>Agaricomycetes</taxon>
        <taxon>Russulales</taxon>
        <taxon>Auriscalpiaceae</taxon>
        <taxon>Artomyces</taxon>
    </lineage>
</organism>
<evidence type="ECO:0000313" key="1">
    <source>
        <dbReference type="EMBL" id="KAI0057590.1"/>
    </source>
</evidence>
<dbReference type="Proteomes" id="UP000814140">
    <property type="component" value="Unassembled WGS sequence"/>
</dbReference>
<name>A0ACB8SME8_9AGAM</name>
<reference evidence="1" key="1">
    <citation type="submission" date="2021-03" db="EMBL/GenBank/DDBJ databases">
        <authorList>
            <consortium name="DOE Joint Genome Institute"/>
            <person name="Ahrendt S."/>
            <person name="Looney B.P."/>
            <person name="Miyauchi S."/>
            <person name="Morin E."/>
            <person name="Drula E."/>
            <person name="Courty P.E."/>
            <person name="Chicoki N."/>
            <person name="Fauchery L."/>
            <person name="Kohler A."/>
            <person name="Kuo A."/>
            <person name="Labutti K."/>
            <person name="Pangilinan J."/>
            <person name="Lipzen A."/>
            <person name="Riley R."/>
            <person name="Andreopoulos W."/>
            <person name="He G."/>
            <person name="Johnson J."/>
            <person name="Barry K.W."/>
            <person name="Grigoriev I.V."/>
            <person name="Nagy L."/>
            <person name="Hibbett D."/>
            <person name="Henrissat B."/>
            <person name="Matheny P.B."/>
            <person name="Labbe J."/>
            <person name="Martin F."/>
        </authorList>
    </citation>
    <scope>NUCLEOTIDE SEQUENCE</scope>
    <source>
        <strain evidence="1">HHB10654</strain>
    </source>
</reference>
<proteinExistence type="predicted"/>
<sequence>MPARAAVKGKKRPAELPDDNAQVEDARPSTSSPPPTKRREFRSLRALWSADAGVLAKRAETRTCPICAEPIPLRLLPAHDALESQRVHAILDHVGDLEVWSDPHAGAHDTAYVQFPVRLAHRLDPRPRSTSRRRSTIPVSTSTPASSDRLVKALNSFKKRRRQRNTALREATRDDDEPPRGKGKGKARAQGESCPVCFQLVHGDPDVVRAHVDACLAHAELSFAHSPSAEEHEDLDIEGEDEDEDPWEESTAADGVARLRLRASRAQSVRRLGFEVRAAEADDVEVEVDVEGDDQDAFGGAQFSGADVLALESVSQEPTLPVRPSRISIPRTLIALQATETPPDGSGCRICLDAYTEPTVSTGCWHACCRACWLRCLGTAGVCPICKRITAASELRRVYL</sequence>
<protein>
    <submittedName>
        <fullName evidence="1">Uncharacterized protein</fullName>
    </submittedName>
</protein>
<accession>A0ACB8SME8</accession>
<evidence type="ECO:0000313" key="2">
    <source>
        <dbReference type="Proteomes" id="UP000814140"/>
    </source>
</evidence>
<gene>
    <name evidence="1" type="ORF">BV25DRAFT_1368355</name>
</gene>
<reference evidence="1" key="2">
    <citation type="journal article" date="2022" name="New Phytol.">
        <title>Evolutionary transition to the ectomycorrhizal habit in the genomes of a hyperdiverse lineage of mushroom-forming fungi.</title>
        <authorList>
            <person name="Looney B."/>
            <person name="Miyauchi S."/>
            <person name="Morin E."/>
            <person name="Drula E."/>
            <person name="Courty P.E."/>
            <person name="Kohler A."/>
            <person name="Kuo A."/>
            <person name="LaButti K."/>
            <person name="Pangilinan J."/>
            <person name="Lipzen A."/>
            <person name="Riley R."/>
            <person name="Andreopoulos W."/>
            <person name="He G."/>
            <person name="Johnson J."/>
            <person name="Nolan M."/>
            <person name="Tritt A."/>
            <person name="Barry K.W."/>
            <person name="Grigoriev I.V."/>
            <person name="Nagy L.G."/>
            <person name="Hibbett D."/>
            <person name="Henrissat B."/>
            <person name="Matheny P.B."/>
            <person name="Labbe J."/>
            <person name="Martin F.M."/>
        </authorList>
    </citation>
    <scope>NUCLEOTIDE SEQUENCE</scope>
    <source>
        <strain evidence="1">HHB10654</strain>
    </source>
</reference>
<comment type="caution">
    <text evidence="1">The sequence shown here is derived from an EMBL/GenBank/DDBJ whole genome shotgun (WGS) entry which is preliminary data.</text>
</comment>